<proteinExistence type="predicted"/>
<dbReference type="Proteomes" id="UP000004525">
    <property type="component" value="Unassembled WGS sequence"/>
</dbReference>
<gene>
    <name evidence="1" type="ORF">HMPREF0539_0338</name>
</gene>
<dbReference type="AlphaFoldDB" id="C2JTV4"/>
<dbReference type="EMBL" id="ACIZ01000017">
    <property type="protein sequence ID" value="EEN81516.1"/>
    <property type="molecule type" value="Genomic_DNA"/>
</dbReference>
<organism evidence="1 2">
    <name type="scientific">Lacticaseibacillus rhamnosus (strain LMS2-1)</name>
    <dbReference type="NCBI Taxonomy" id="525361"/>
    <lineage>
        <taxon>Bacteria</taxon>
        <taxon>Bacillati</taxon>
        <taxon>Bacillota</taxon>
        <taxon>Bacilli</taxon>
        <taxon>Lactobacillales</taxon>
        <taxon>Lactobacillaceae</taxon>
        <taxon>Lacticaseibacillus</taxon>
    </lineage>
</organism>
<evidence type="ECO:0000313" key="1">
    <source>
        <dbReference type="EMBL" id="EEN81516.1"/>
    </source>
</evidence>
<evidence type="ECO:0000313" key="2">
    <source>
        <dbReference type="Proteomes" id="UP000004525"/>
    </source>
</evidence>
<accession>C2JTV4</accession>
<dbReference type="HOGENOM" id="CLU_3235348_0_0_9"/>
<name>C2JTV4_LACRM</name>
<keyword evidence="2" id="KW-1185">Reference proteome</keyword>
<reference evidence="1" key="1">
    <citation type="submission" date="2009-01" db="EMBL/GenBank/DDBJ databases">
        <authorList>
            <person name="Qin X."/>
            <person name="Bachman B."/>
            <person name="Battles P."/>
            <person name="Bell A."/>
            <person name="Bess C."/>
            <person name="Bickham C."/>
            <person name="Chaboub L."/>
            <person name="Chen D."/>
            <person name="Coyle M."/>
            <person name="Deiros D.R."/>
            <person name="Dinh H."/>
            <person name="Forbes L."/>
            <person name="Fowler G."/>
            <person name="Francisco L."/>
            <person name="Fu Q."/>
            <person name="Gubbala S."/>
            <person name="Hale W."/>
            <person name="Han Y."/>
            <person name="Hemphill L."/>
            <person name="Highlander S.K."/>
            <person name="Hirani K."/>
            <person name="Hogues M."/>
            <person name="Jackson L."/>
            <person name="Jakkamsetti A."/>
            <person name="Javaid M."/>
            <person name="Jiang H."/>
            <person name="Korchina V."/>
            <person name="Kovar C."/>
            <person name="Lara F."/>
            <person name="Lee S."/>
            <person name="Mata R."/>
            <person name="Mathew T."/>
            <person name="Moen C."/>
            <person name="Morales K."/>
            <person name="Munidasa M."/>
            <person name="Nazareth L."/>
            <person name="Ngo R."/>
            <person name="Nguyen L."/>
            <person name="Okwuonu G."/>
            <person name="Ongeri F."/>
            <person name="Patil S."/>
            <person name="Petrosino J."/>
            <person name="Pham C."/>
            <person name="Pham P."/>
            <person name="Pu L.-L."/>
            <person name="Puazo M."/>
            <person name="Raj R."/>
            <person name="Reid J."/>
            <person name="Rouhana J."/>
            <person name="Saada N."/>
            <person name="Shang Y."/>
            <person name="Simmons D."/>
            <person name="Thornton R."/>
            <person name="Warren J."/>
            <person name="Weissenberger G."/>
            <person name="Zhang J."/>
            <person name="Zhang L."/>
            <person name="Zhou C."/>
            <person name="Zhu D."/>
            <person name="Muzny D."/>
            <person name="Worley K."/>
            <person name="Gibbs R."/>
        </authorList>
    </citation>
    <scope>NUCLEOTIDE SEQUENCE [LARGE SCALE GENOMIC DNA]</scope>
    <source>
        <strain evidence="1">LMS2-1</strain>
    </source>
</reference>
<comment type="caution">
    <text evidence="1">The sequence shown here is derived from an EMBL/GenBank/DDBJ whole genome shotgun (WGS) entry which is preliminary data.</text>
</comment>
<protein>
    <submittedName>
        <fullName evidence="1">Uncharacterized protein</fullName>
    </submittedName>
</protein>
<sequence length="43" mass="5046">MSGWEKLSNEDQYYDVILVPKSTNIIIIIILDIFQKIFICDRG</sequence>